<proteinExistence type="predicted"/>
<dbReference type="AlphaFoldDB" id="A0A1R1PU70"/>
<comment type="caution">
    <text evidence="1">The sequence shown here is derived from an EMBL/GenBank/DDBJ whole genome shotgun (WGS) entry which is preliminary data.</text>
</comment>
<keyword evidence="2" id="KW-1185">Reference proteome</keyword>
<accession>A0A1R1PU70</accession>
<gene>
    <name evidence="1" type="ORF">AX774_g1977</name>
</gene>
<evidence type="ECO:0000313" key="1">
    <source>
        <dbReference type="EMBL" id="OMH84498.1"/>
    </source>
</evidence>
<dbReference type="Proteomes" id="UP000188320">
    <property type="component" value="Unassembled WGS sequence"/>
</dbReference>
<evidence type="ECO:0000313" key="2">
    <source>
        <dbReference type="Proteomes" id="UP000188320"/>
    </source>
</evidence>
<protein>
    <submittedName>
        <fullName evidence="1">Uncharacterized protein</fullName>
    </submittedName>
</protein>
<sequence>MISMKDPYTGSIKCHNLSNTKYTNELIFANGVYADVALSTSPITTSVSITLAVTSAASCFNRSNVDITPPSSSKIFPWAVDNACNNSISKPYNRIRNSPCILTKSLRLLSTSGRSCRNTIAKHIALNELSVTVKFTNVTREHTSAENAADESRVIKYILKLGEKSMSCAPNRINTRPPVRRNSRFRIGFKIGSICSASVSTMAFPNLSADSKCLRYALSKNDVTTSACLCVFCKNLSACPDGSIISGSHSFLFICESVLNVIIDEIKSSRRKIPCRVRQSVCRCPNNVHAASIAIFTNSGGLAIDRTSVSIARLIPLTACCASATAGSAFSKSANTISFRCLICWFLASSSPSWSWPPAAVFWLLGWLAIAGLVELSLATCPNRHSNVAAVLPAHPCALDDDGDDDDDDKWVCPCSSKSKDAVNSAPTWNNACSDQSPNQSNTHRLNNAGDVAVRLAKPSPSGGGFIVNTTCRFRATCCENHRYNSSGESNIIPSR</sequence>
<reference evidence="2" key="1">
    <citation type="submission" date="2017-01" db="EMBL/GenBank/DDBJ databases">
        <authorList>
            <person name="Wang Y."/>
            <person name="White M."/>
            <person name="Kvist S."/>
            <person name="Moncalvo J.-M."/>
        </authorList>
    </citation>
    <scope>NUCLEOTIDE SEQUENCE [LARGE SCALE GENOMIC DNA]</scope>
    <source>
        <strain evidence="2">COL-18-3</strain>
    </source>
</reference>
<name>A0A1R1PU70_ZANCU</name>
<feature type="non-terminal residue" evidence="1">
    <location>
        <position position="496"/>
    </location>
</feature>
<organism evidence="1 2">
    <name type="scientific">Zancudomyces culisetae</name>
    <name type="common">Gut fungus</name>
    <name type="synonym">Smittium culisetae</name>
    <dbReference type="NCBI Taxonomy" id="1213189"/>
    <lineage>
        <taxon>Eukaryota</taxon>
        <taxon>Fungi</taxon>
        <taxon>Fungi incertae sedis</taxon>
        <taxon>Zoopagomycota</taxon>
        <taxon>Kickxellomycotina</taxon>
        <taxon>Harpellomycetes</taxon>
        <taxon>Harpellales</taxon>
        <taxon>Legeriomycetaceae</taxon>
        <taxon>Zancudomyces</taxon>
    </lineage>
</organism>
<dbReference type="EMBL" id="LSSK01000188">
    <property type="protein sequence ID" value="OMH84498.1"/>
    <property type="molecule type" value="Genomic_DNA"/>
</dbReference>